<dbReference type="GO" id="GO:0007166">
    <property type="term" value="P:cell surface receptor signaling pathway"/>
    <property type="evidence" value="ECO:0007669"/>
    <property type="project" value="TreeGrafter"/>
</dbReference>
<dbReference type="SUPFAM" id="SSF48726">
    <property type="entry name" value="Immunoglobulin"/>
    <property type="match status" value="1"/>
</dbReference>
<dbReference type="SMART" id="SM00406">
    <property type="entry name" value="IGv"/>
    <property type="match status" value="1"/>
</dbReference>
<proteinExistence type="predicted"/>
<evidence type="ECO:0000256" key="1">
    <source>
        <dbReference type="ARBA" id="ARBA00022729"/>
    </source>
</evidence>
<sequence length="114" mass="12915">LGVCVVCSPVIQQSPKHLLQTVEEKDAKLFCRHGDNNYQYLYWYQQKSNGGSLELIGILNYGIASHEDKFKPRFNITGNAKEDAFLLISRISVEDTAVYFCAASLHSYTVPFNH</sequence>
<dbReference type="AlphaFoldDB" id="A0A8C2C8D7"/>
<keyword evidence="2" id="KW-0391">Immunity</keyword>
<dbReference type="PROSITE" id="PS50835">
    <property type="entry name" value="IG_LIKE"/>
    <property type="match status" value="1"/>
</dbReference>
<dbReference type="InterPro" id="IPR050413">
    <property type="entry name" value="TCR_beta_variable"/>
</dbReference>
<dbReference type="PANTHER" id="PTHR23268">
    <property type="entry name" value="T-CELL RECEPTOR BETA CHAIN"/>
    <property type="match status" value="1"/>
</dbReference>
<name>A0A8C2C8D7_CYPCA</name>
<evidence type="ECO:0000313" key="5">
    <source>
        <dbReference type="Proteomes" id="UP000694701"/>
    </source>
</evidence>
<dbReference type="PANTHER" id="PTHR23268:SF124">
    <property type="entry name" value="IG-LIKE DOMAIN-CONTAINING PROTEIN"/>
    <property type="match status" value="1"/>
</dbReference>
<dbReference type="GO" id="GO:0002376">
    <property type="term" value="P:immune system process"/>
    <property type="evidence" value="ECO:0007669"/>
    <property type="project" value="UniProtKB-KW"/>
</dbReference>
<dbReference type="GO" id="GO:0005886">
    <property type="term" value="C:plasma membrane"/>
    <property type="evidence" value="ECO:0007669"/>
    <property type="project" value="TreeGrafter"/>
</dbReference>
<protein>
    <recommendedName>
        <fullName evidence="3">Ig-like domain-containing protein</fullName>
    </recommendedName>
</protein>
<dbReference type="Proteomes" id="UP000694701">
    <property type="component" value="Unplaced"/>
</dbReference>
<dbReference type="Gene3D" id="2.60.40.10">
    <property type="entry name" value="Immunoglobulins"/>
    <property type="match status" value="1"/>
</dbReference>
<organism evidence="4 5">
    <name type="scientific">Cyprinus carpio</name>
    <name type="common">Common carp</name>
    <dbReference type="NCBI Taxonomy" id="7962"/>
    <lineage>
        <taxon>Eukaryota</taxon>
        <taxon>Metazoa</taxon>
        <taxon>Chordata</taxon>
        <taxon>Craniata</taxon>
        <taxon>Vertebrata</taxon>
        <taxon>Euteleostomi</taxon>
        <taxon>Actinopterygii</taxon>
        <taxon>Neopterygii</taxon>
        <taxon>Teleostei</taxon>
        <taxon>Ostariophysi</taxon>
        <taxon>Cypriniformes</taxon>
        <taxon>Cyprinidae</taxon>
        <taxon>Cyprininae</taxon>
        <taxon>Cyprinus</taxon>
    </lineage>
</organism>
<keyword evidence="1" id="KW-0732">Signal</keyword>
<dbReference type="CDD" id="cd00099">
    <property type="entry name" value="IgV"/>
    <property type="match status" value="1"/>
</dbReference>
<dbReference type="InterPro" id="IPR013106">
    <property type="entry name" value="Ig_V-set"/>
</dbReference>
<evidence type="ECO:0000256" key="2">
    <source>
        <dbReference type="ARBA" id="ARBA00022859"/>
    </source>
</evidence>
<dbReference type="InterPro" id="IPR013783">
    <property type="entry name" value="Ig-like_fold"/>
</dbReference>
<evidence type="ECO:0000259" key="3">
    <source>
        <dbReference type="PROSITE" id="PS50835"/>
    </source>
</evidence>
<dbReference type="InterPro" id="IPR007110">
    <property type="entry name" value="Ig-like_dom"/>
</dbReference>
<reference evidence="4" key="1">
    <citation type="submission" date="2025-08" db="UniProtKB">
        <authorList>
            <consortium name="Ensembl"/>
        </authorList>
    </citation>
    <scope>IDENTIFICATION</scope>
</reference>
<dbReference type="Pfam" id="PF07686">
    <property type="entry name" value="V-set"/>
    <property type="match status" value="1"/>
</dbReference>
<evidence type="ECO:0000313" key="4">
    <source>
        <dbReference type="Ensembl" id="ENSCCRP00020007847.1"/>
    </source>
</evidence>
<dbReference type="InterPro" id="IPR036179">
    <property type="entry name" value="Ig-like_dom_sf"/>
</dbReference>
<feature type="domain" description="Ig-like" evidence="3">
    <location>
        <begin position="9"/>
        <end position="111"/>
    </location>
</feature>
<dbReference type="Ensembl" id="ENSCCRT00020008792.1">
    <property type="protein sequence ID" value="ENSCCRP00020007847.1"/>
    <property type="gene ID" value="ENSCCRG00020004219.1"/>
</dbReference>
<accession>A0A8C2C8D7</accession>